<evidence type="ECO:0000256" key="1">
    <source>
        <dbReference type="SAM" id="SignalP"/>
    </source>
</evidence>
<dbReference type="Proteomes" id="UP000230167">
    <property type="component" value="Unassembled WGS sequence"/>
</dbReference>
<sequence>MRNMAVHLLALALASPAAVAADGPSAQAVLNRIANEGGRKVLWDLWEHQRDFEQVTSGIESGDPSWLKVAAALKPYSDAGASLSINYAVARALPKAPERVLALTTHGFKVEDICTSPFIEPDPGVAEAYERRTLTALSRMKGATLAPVAAECAAQVRLPDGA</sequence>
<comment type="caution">
    <text evidence="2">The sequence shown here is derived from an EMBL/GenBank/DDBJ whole genome shotgun (WGS) entry which is preliminary data.</text>
</comment>
<evidence type="ECO:0000313" key="3">
    <source>
        <dbReference type="Proteomes" id="UP000230167"/>
    </source>
</evidence>
<keyword evidence="1" id="KW-0732">Signal</keyword>
<dbReference type="OrthoDB" id="6052070at2"/>
<reference evidence="2 3" key="1">
    <citation type="journal article" date="2017" name="Front. Microbiol.">
        <title>Double-Face Meets the Bacterial World: The Opportunistic Pathogen Stenotrophomonas maltophilia.</title>
        <authorList>
            <person name="Lira F."/>
            <person name="Berg G."/>
            <person name="Martinez J.L."/>
        </authorList>
    </citation>
    <scope>NUCLEOTIDE SEQUENCE [LARGE SCALE GENOMIC DNA]</scope>
    <source>
        <strain evidence="2 3">EA1</strain>
    </source>
</reference>
<accession>A0A2J0U303</accession>
<evidence type="ECO:0000313" key="2">
    <source>
        <dbReference type="EMBL" id="PJL22935.1"/>
    </source>
</evidence>
<dbReference type="EMBL" id="NEQV01000011">
    <property type="protein sequence ID" value="PJL22935.1"/>
    <property type="molecule type" value="Genomic_DNA"/>
</dbReference>
<proteinExistence type="predicted"/>
<protein>
    <submittedName>
        <fullName evidence="2">Uncharacterized protein</fullName>
    </submittedName>
</protein>
<feature type="chain" id="PRO_5014362199" evidence="1">
    <location>
        <begin position="21"/>
        <end position="162"/>
    </location>
</feature>
<name>A0A2J0U303_STEMA</name>
<feature type="signal peptide" evidence="1">
    <location>
        <begin position="1"/>
        <end position="20"/>
    </location>
</feature>
<organism evidence="2 3">
    <name type="scientific">Stenotrophomonas maltophilia</name>
    <name type="common">Pseudomonas maltophilia</name>
    <name type="synonym">Xanthomonas maltophilia</name>
    <dbReference type="NCBI Taxonomy" id="40324"/>
    <lineage>
        <taxon>Bacteria</taxon>
        <taxon>Pseudomonadati</taxon>
        <taxon>Pseudomonadota</taxon>
        <taxon>Gammaproteobacteria</taxon>
        <taxon>Lysobacterales</taxon>
        <taxon>Lysobacteraceae</taxon>
        <taxon>Stenotrophomonas</taxon>
        <taxon>Stenotrophomonas maltophilia group</taxon>
    </lineage>
</organism>
<gene>
    <name evidence="2" type="ORF">B9Y64_21625</name>
</gene>
<dbReference type="AlphaFoldDB" id="A0A2J0U303"/>